<evidence type="ECO:0000313" key="2">
    <source>
        <dbReference type="Proteomes" id="UP000016927"/>
    </source>
</evidence>
<dbReference type="AlphaFoldDB" id="R0KTE4"/>
<protein>
    <submittedName>
        <fullName evidence="1">Uncharacterized protein</fullName>
    </submittedName>
</protein>
<proteinExistence type="predicted"/>
<reference evidence="1 2" key="1">
    <citation type="journal article" date="2013" name="BMC Genomics">
        <title>Comparative genomics of parasitic silkworm microsporidia reveal an association between genome expansion and host adaptation.</title>
        <authorList>
            <person name="Pan G."/>
            <person name="Xu J."/>
            <person name="Li T."/>
            <person name="Xia Q."/>
            <person name="Liu S.L."/>
            <person name="Zhang G."/>
            <person name="Li S."/>
            <person name="Li C."/>
            <person name="Liu H."/>
            <person name="Yang L."/>
            <person name="Liu T."/>
            <person name="Zhang X."/>
            <person name="Wu Z."/>
            <person name="Fan W."/>
            <person name="Dang X."/>
            <person name="Xiang H."/>
            <person name="Tao M."/>
            <person name="Li Y."/>
            <person name="Hu J."/>
            <person name="Li Z."/>
            <person name="Lin L."/>
            <person name="Luo J."/>
            <person name="Geng L."/>
            <person name="Wang L."/>
            <person name="Long M."/>
            <person name="Wan Y."/>
            <person name="He N."/>
            <person name="Zhang Z."/>
            <person name="Lu C."/>
            <person name="Keeling P.J."/>
            <person name="Wang J."/>
            <person name="Xiang Z."/>
            <person name="Zhou Z."/>
        </authorList>
    </citation>
    <scope>NUCLEOTIDE SEQUENCE [LARGE SCALE GENOMIC DNA]</scope>
    <source>
        <strain evidence="2">CQ1 / CVCC 102059</strain>
    </source>
</reference>
<keyword evidence="2" id="KW-1185">Reference proteome</keyword>
<organism evidence="1 2">
    <name type="scientific">Nosema bombycis (strain CQ1 / CVCC 102059)</name>
    <name type="common">Microsporidian parasite</name>
    <name type="synonym">Pebrine of silkworm</name>
    <dbReference type="NCBI Taxonomy" id="578461"/>
    <lineage>
        <taxon>Eukaryota</taxon>
        <taxon>Fungi</taxon>
        <taxon>Fungi incertae sedis</taxon>
        <taxon>Microsporidia</taxon>
        <taxon>Nosematidae</taxon>
        <taxon>Nosema</taxon>
    </lineage>
</organism>
<dbReference type="VEuPathDB" id="MicrosporidiaDB:NBO_70g0005"/>
<gene>
    <name evidence="1" type="ORF">NBO_70g0005</name>
</gene>
<dbReference type="EMBL" id="KB908978">
    <property type="protein sequence ID" value="EOB13497.1"/>
    <property type="molecule type" value="Genomic_DNA"/>
</dbReference>
<name>R0KTE4_NOSB1</name>
<sequence>MDKKKSIIEFLINCLEIRNSQYRESIDNAFYQRSLLIEDYSKENENGDKIYKIMDKLQEEEIKKLIYIFENIKEDQLGTCLLNNPELITKYLNYLCDGQESSKKKLLELFKKKTL</sequence>
<dbReference type="OrthoDB" id="2194817at2759"/>
<evidence type="ECO:0000313" key="1">
    <source>
        <dbReference type="EMBL" id="EOB13497.1"/>
    </source>
</evidence>
<dbReference type="Proteomes" id="UP000016927">
    <property type="component" value="Unassembled WGS sequence"/>
</dbReference>
<dbReference type="HOGENOM" id="CLU_2121744_0_0_1"/>
<dbReference type="OMA" id="NYLCDGQ"/>
<accession>R0KTE4</accession>